<evidence type="ECO:0000256" key="3">
    <source>
        <dbReference type="ARBA" id="ARBA00004651"/>
    </source>
</evidence>
<keyword evidence="19" id="KW-1185">Reference proteome</keyword>
<evidence type="ECO:0000256" key="6">
    <source>
        <dbReference type="ARBA" id="ARBA00022475"/>
    </source>
</evidence>
<evidence type="ECO:0000313" key="18">
    <source>
        <dbReference type="EMBL" id="BBG30340.1"/>
    </source>
</evidence>
<feature type="domain" description="Flagellar M-ring C-terminal" evidence="17">
    <location>
        <begin position="255"/>
        <end position="459"/>
    </location>
</feature>
<feature type="region of interest" description="Disordered" evidence="14">
    <location>
        <begin position="386"/>
        <end position="422"/>
    </location>
</feature>
<keyword evidence="18" id="KW-0969">Cilium</keyword>
<keyword evidence="9 15" id="KW-0472">Membrane</keyword>
<feature type="domain" description="Flagellar M-ring N-terminal" evidence="16">
    <location>
        <begin position="50"/>
        <end position="224"/>
    </location>
</feature>
<dbReference type="InterPro" id="IPR006182">
    <property type="entry name" value="FliF_N_dom"/>
</dbReference>
<feature type="compositionally biased region" description="Polar residues" evidence="14">
    <location>
        <begin position="295"/>
        <end position="308"/>
    </location>
</feature>
<dbReference type="PANTHER" id="PTHR30046">
    <property type="entry name" value="FLAGELLAR M-RING PROTEIN"/>
    <property type="match status" value="1"/>
</dbReference>
<evidence type="ECO:0000256" key="7">
    <source>
        <dbReference type="ARBA" id="ARBA00022692"/>
    </source>
</evidence>
<dbReference type="GO" id="GO:0071973">
    <property type="term" value="P:bacterial-type flagellum-dependent cell motility"/>
    <property type="evidence" value="ECO:0007669"/>
    <property type="project" value="InterPro"/>
</dbReference>
<evidence type="ECO:0000256" key="5">
    <source>
        <dbReference type="ARBA" id="ARBA00017949"/>
    </source>
</evidence>
<dbReference type="NCBIfam" id="TIGR00206">
    <property type="entry name" value="fliF"/>
    <property type="match status" value="1"/>
</dbReference>
<evidence type="ECO:0000259" key="16">
    <source>
        <dbReference type="Pfam" id="PF01514"/>
    </source>
</evidence>
<comment type="function">
    <text evidence="1 12">The M ring may be actively involved in energy transduction.</text>
</comment>
<keyword evidence="18" id="KW-0282">Flagellum</keyword>
<dbReference type="InterPro" id="IPR043427">
    <property type="entry name" value="YscJ/FliF"/>
</dbReference>
<feature type="compositionally biased region" description="Low complexity" evidence="14">
    <location>
        <begin position="386"/>
        <end position="398"/>
    </location>
</feature>
<keyword evidence="18" id="KW-0966">Cell projection</keyword>
<dbReference type="STRING" id="1123510.GCA_000620025_02514"/>
<comment type="subcellular location">
    <subcellularLocation>
        <location evidence="2 12">Bacterial flagellum basal body</location>
    </subcellularLocation>
    <subcellularLocation>
        <location evidence="3">Cell membrane</location>
        <topology evidence="3">Multi-pass membrane protein</topology>
    </subcellularLocation>
</comment>
<dbReference type="Proteomes" id="UP000267342">
    <property type="component" value="Chromosome"/>
</dbReference>
<dbReference type="OrthoDB" id="8554211at2"/>
<name>A0A348HFD8_9GAMM</name>
<evidence type="ECO:0000256" key="15">
    <source>
        <dbReference type="SAM" id="Phobius"/>
    </source>
</evidence>
<feature type="region of interest" description="Disordered" evidence="14">
    <location>
        <begin position="280"/>
        <end position="356"/>
    </location>
</feature>
<dbReference type="InterPro" id="IPR045851">
    <property type="entry name" value="AMP-bd_C_sf"/>
</dbReference>
<evidence type="ECO:0000256" key="11">
    <source>
        <dbReference type="ARBA" id="ARBA00025936"/>
    </source>
</evidence>
<evidence type="ECO:0000256" key="2">
    <source>
        <dbReference type="ARBA" id="ARBA00004117"/>
    </source>
</evidence>
<keyword evidence="13" id="KW-0175">Coiled coil</keyword>
<dbReference type="PANTHER" id="PTHR30046:SF0">
    <property type="entry name" value="FLAGELLAR M-RING PROTEIN"/>
    <property type="match status" value="1"/>
</dbReference>
<dbReference type="GO" id="GO:0005886">
    <property type="term" value="C:plasma membrane"/>
    <property type="evidence" value="ECO:0007669"/>
    <property type="project" value="UniProtKB-SubCell"/>
</dbReference>
<keyword evidence="8 15" id="KW-1133">Transmembrane helix</keyword>
<dbReference type="KEGG" id="zpl:ZBT109_1583"/>
<accession>A0A348HFD8</accession>
<evidence type="ECO:0000259" key="17">
    <source>
        <dbReference type="Pfam" id="PF08345"/>
    </source>
</evidence>
<feature type="compositionally biased region" description="Polar residues" evidence="14">
    <location>
        <begin position="318"/>
        <end position="356"/>
    </location>
</feature>
<proteinExistence type="inferred from homology"/>
<comment type="subunit">
    <text evidence="11">The basal body constitutes a major portion of the flagellar organelle and consists of four rings (L,P,S, and M) mounted on a central rod. The M ring is integral to the inner membrane of the cell and may be connected to the flagellar rod via the S ring. The S (supramembrane ring) lies just distal to the M ring. The L and P rings lie in the outer membrane and the periplasmic space, respectively.</text>
</comment>
<dbReference type="AlphaFoldDB" id="A0A348HFD8"/>
<dbReference type="PRINTS" id="PR01009">
    <property type="entry name" value="FLGMRINGFLIF"/>
</dbReference>
<feature type="transmembrane region" description="Helical" evidence="15">
    <location>
        <begin position="28"/>
        <end position="49"/>
    </location>
</feature>
<feature type="compositionally biased region" description="Low complexity" evidence="14">
    <location>
        <begin position="405"/>
        <end position="421"/>
    </location>
</feature>
<feature type="coiled-coil region" evidence="13">
    <location>
        <begin position="510"/>
        <end position="559"/>
    </location>
</feature>
<dbReference type="InterPro" id="IPR000067">
    <property type="entry name" value="FlgMring_FliF"/>
</dbReference>
<protein>
    <recommendedName>
        <fullName evidence="5 12">Flagellar M-ring protein</fullName>
    </recommendedName>
</protein>
<organism evidence="18 19">
    <name type="scientific">Zymobacter palmae</name>
    <dbReference type="NCBI Taxonomy" id="33074"/>
    <lineage>
        <taxon>Bacteria</taxon>
        <taxon>Pseudomonadati</taxon>
        <taxon>Pseudomonadota</taxon>
        <taxon>Gammaproteobacteria</taxon>
        <taxon>Oceanospirillales</taxon>
        <taxon>Halomonadaceae</taxon>
        <taxon>Zymobacter group</taxon>
        <taxon>Zymobacter</taxon>
    </lineage>
</organism>
<dbReference type="GO" id="GO:0009431">
    <property type="term" value="C:bacterial-type flagellum basal body, MS ring"/>
    <property type="evidence" value="ECO:0007669"/>
    <property type="project" value="InterPro"/>
</dbReference>
<dbReference type="Pfam" id="PF08345">
    <property type="entry name" value="YscJ_FliF_C"/>
    <property type="match status" value="1"/>
</dbReference>
<evidence type="ECO:0000256" key="9">
    <source>
        <dbReference type="ARBA" id="ARBA00023136"/>
    </source>
</evidence>
<sequence length="582" mass="64783">MSSTTASARTALTQRAEELLKRIRQIPYLSLVMAVAAAAAVLLVILLWARSPDYKTLFSNLSDTDGSAIVTQLDQMKVPYRLAANGSTVMIPSGQVDEVRLALAGQGLPKASGVGFELMDKQAFGISQFAEHVNYQRALEGELARSIETVDAVEKARVHLAIPAPSVFVRDRRKPSASIVVHLRSGRTLDQSQVAAITHLVSSSVSEMPNDAISIVDQRGELLTKNGNPDSIDDAQFKYTQQIEREYQKRLESILGAMMGPENVRAVVTADVDFSRAEHTQELYDPNSDPKRTALRSQQTSESRQVGSTAVGGVPGAISNQPPGTAASPINAQDQQTTRIEPPNSTRRDQTSNYEVNRTIRHVQEQRGTVKRLSVAVVVNYRPAPAKPATAEAPAAPTEQKDGNAAQPQQTAPATEAAPEEGQPIALDAETMDRIKRVARETMGYSEARGDSLEIVNAPLTPTVDEDTTPWWENPLLAGFLSNYGRYIVYAIITWLLWRKLVRPHWLRYRDRLEQQRRLQELTAQEEEEEEDDDTEFEREVAQIKRQQHENRIRDVRERARQDPSLIAMILKGWMHESEDKK</sequence>
<evidence type="ECO:0000256" key="4">
    <source>
        <dbReference type="ARBA" id="ARBA00007971"/>
    </source>
</evidence>
<dbReference type="PIRSF" id="PIRSF004862">
    <property type="entry name" value="FliF"/>
    <property type="match status" value="1"/>
</dbReference>
<evidence type="ECO:0000256" key="1">
    <source>
        <dbReference type="ARBA" id="ARBA00003820"/>
    </source>
</evidence>
<dbReference type="Pfam" id="PF01514">
    <property type="entry name" value="YscJ_FliF"/>
    <property type="match status" value="1"/>
</dbReference>
<dbReference type="InterPro" id="IPR013556">
    <property type="entry name" value="Flag_M-ring_C"/>
</dbReference>
<evidence type="ECO:0000256" key="12">
    <source>
        <dbReference type="PIRNR" id="PIRNR004862"/>
    </source>
</evidence>
<keyword evidence="6" id="KW-1003">Cell membrane</keyword>
<keyword evidence="10 12" id="KW-0975">Bacterial flagellum</keyword>
<evidence type="ECO:0000256" key="8">
    <source>
        <dbReference type="ARBA" id="ARBA00022989"/>
    </source>
</evidence>
<gene>
    <name evidence="18" type="ORF">ZBT109_1583</name>
</gene>
<feature type="compositionally biased region" description="Basic and acidic residues" evidence="14">
    <location>
        <begin position="280"/>
        <end position="292"/>
    </location>
</feature>
<evidence type="ECO:0000256" key="13">
    <source>
        <dbReference type="SAM" id="Coils"/>
    </source>
</evidence>
<reference evidence="18 19" key="1">
    <citation type="submission" date="2018-09" db="EMBL/GenBank/DDBJ databases">
        <title>Zymobacter palmae IAM14233 (=T109) whole genome analysis.</title>
        <authorList>
            <person name="Yanase H."/>
        </authorList>
    </citation>
    <scope>NUCLEOTIDE SEQUENCE [LARGE SCALE GENOMIC DNA]</scope>
    <source>
        <strain evidence="18 19">IAM14233</strain>
    </source>
</reference>
<comment type="similarity">
    <text evidence="4 12">Belongs to the FliF family.</text>
</comment>
<keyword evidence="7 15" id="KW-0812">Transmembrane</keyword>
<evidence type="ECO:0000256" key="10">
    <source>
        <dbReference type="ARBA" id="ARBA00023143"/>
    </source>
</evidence>
<evidence type="ECO:0000256" key="14">
    <source>
        <dbReference type="SAM" id="MobiDB-lite"/>
    </source>
</evidence>
<dbReference type="Gene3D" id="3.30.300.30">
    <property type="match status" value="1"/>
</dbReference>
<evidence type="ECO:0000313" key="19">
    <source>
        <dbReference type="Proteomes" id="UP000267342"/>
    </source>
</evidence>
<dbReference type="GO" id="GO:0003774">
    <property type="term" value="F:cytoskeletal motor activity"/>
    <property type="evidence" value="ECO:0007669"/>
    <property type="project" value="InterPro"/>
</dbReference>
<dbReference type="RefSeq" id="WP_051523942.1">
    <property type="nucleotide sequence ID" value="NZ_AP018933.1"/>
</dbReference>
<dbReference type="EMBL" id="AP018933">
    <property type="protein sequence ID" value="BBG30340.1"/>
    <property type="molecule type" value="Genomic_DNA"/>
</dbReference>